<feature type="transmembrane region" description="Helical" evidence="7">
    <location>
        <begin position="31"/>
        <end position="54"/>
    </location>
</feature>
<keyword evidence="5 7" id="KW-1133">Transmembrane helix</keyword>
<dbReference type="Proteomes" id="UP000626982">
    <property type="component" value="Unassembled WGS sequence"/>
</dbReference>
<dbReference type="SUPFAM" id="SSF161098">
    <property type="entry name" value="MetI-like"/>
    <property type="match status" value="1"/>
</dbReference>
<dbReference type="CDD" id="cd06261">
    <property type="entry name" value="TM_PBP2"/>
    <property type="match status" value="1"/>
</dbReference>
<dbReference type="InterPro" id="IPR000515">
    <property type="entry name" value="MetI-like"/>
</dbReference>
<protein>
    <submittedName>
        <fullName evidence="9">Transporter</fullName>
    </submittedName>
</protein>
<dbReference type="RefSeq" id="WP_188718562.1">
    <property type="nucleotide sequence ID" value="NZ_BAABBD010000003.1"/>
</dbReference>
<dbReference type="PROSITE" id="PS50928">
    <property type="entry name" value="ABC_TM1"/>
    <property type="match status" value="1"/>
</dbReference>
<evidence type="ECO:0000256" key="4">
    <source>
        <dbReference type="ARBA" id="ARBA00022692"/>
    </source>
</evidence>
<dbReference type="InterPro" id="IPR035906">
    <property type="entry name" value="MetI-like_sf"/>
</dbReference>
<feature type="transmembrane region" description="Helical" evidence="7">
    <location>
        <begin position="83"/>
        <end position="108"/>
    </location>
</feature>
<dbReference type="EMBL" id="BMLM01000002">
    <property type="protein sequence ID" value="GGN88549.1"/>
    <property type="molecule type" value="Genomic_DNA"/>
</dbReference>
<comment type="similarity">
    <text evidence="7">Belongs to the binding-protein-dependent transport system permease family.</text>
</comment>
<evidence type="ECO:0000313" key="9">
    <source>
        <dbReference type="EMBL" id="GGN88549.1"/>
    </source>
</evidence>
<keyword evidence="6 7" id="KW-0472">Membrane</keyword>
<dbReference type="PANTHER" id="PTHR32243">
    <property type="entry name" value="MALTOSE TRANSPORT SYSTEM PERMEASE-RELATED"/>
    <property type="match status" value="1"/>
</dbReference>
<comment type="caution">
    <text evidence="9">The sequence shown here is derived from an EMBL/GenBank/DDBJ whole genome shotgun (WGS) entry which is preliminary data.</text>
</comment>
<keyword evidence="4 7" id="KW-0812">Transmembrane</keyword>
<feature type="transmembrane region" description="Helical" evidence="7">
    <location>
        <begin position="120"/>
        <end position="141"/>
    </location>
</feature>
<proteinExistence type="inferred from homology"/>
<evidence type="ECO:0000256" key="3">
    <source>
        <dbReference type="ARBA" id="ARBA00022475"/>
    </source>
</evidence>
<gene>
    <name evidence="9" type="ORF">GCM10010968_24260</name>
</gene>
<reference evidence="10" key="1">
    <citation type="journal article" date="2019" name="Int. J. Syst. Evol. Microbiol.">
        <title>The Global Catalogue of Microorganisms (GCM) 10K type strain sequencing project: providing services to taxonomists for standard genome sequencing and annotation.</title>
        <authorList>
            <consortium name="The Broad Institute Genomics Platform"/>
            <consortium name="The Broad Institute Genome Sequencing Center for Infectious Disease"/>
            <person name="Wu L."/>
            <person name="Ma J."/>
        </authorList>
    </citation>
    <scope>NUCLEOTIDE SEQUENCE [LARGE SCALE GENOMIC DNA]</scope>
    <source>
        <strain evidence="10">CGMCC 1.6960</strain>
    </source>
</reference>
<dbReference type="Pfam" id="PF00528">
    <property type="entry name" value="BPD_transp_1"/>
    <property type="match status" value="1"/>
</dbReference>
<organism evidence="9 10">
    <name type="scientific">Agrococcus terreus</name>
    <dbReference type="NCBI Taxonomy" id="574649"/>
    <lineage>
        <taxon>Bacteria</taxon>
        <taxon>Bacillati</taxon>
        <taxon>Actinomycetota</taxon>
        <taxon>Actinomycetes</taxon>
        <taxon>Micrococcales</taxon>
        <taxon>Microbacteriaceae</taxon>
        <taxon>Agrococcus</taxon>
    </lineage>
</organism>
<feature type="transmembrane region" description="Helical" evidence="7">
    <location>
        <begin position="197"/>
        <end position="222"/>
    </location>
</feature>
<dbReference type="PANTHER" id="PTHR32243:SF18">
    <property type="entry name" value="INNER MEMBRANE ABC TRANSPORTER PERMEASE PROTEIN YCJP"/>
    <property type="match status" value="1"/>
</dbReference>
<comment type="subcellular location">
    <subcellularLocation>
        <location evidence="1 7">Cell membrane</location>
        <topology evidence="1 7">Multi-pass membrane protein</topology>
    </subcellularLocation>
</comment>
<evidence type="ECO:0000256" key="1">
    <source>
        <dbReference type="ARBA" id="ARBA00004651"/>
    </source>
</evidence>
<dbReference type="Gene3D" id="1.10.3720.10">
    <property type="entry name" value="MetI-like"/>
    <property type="match status" value="1"/>
</dbReference>
<accession>A0ABQ2KQT0</accession>
<dbReference type="InterPro" id="IPR050901">
    <property type="entry name" value="BP-dep_ABC_trans_perm"/>
</dbReference>
<keyword evidence="2 7" id="KW-0813">Transport</keyword>
<keyword evidence="3" id="KW-1003">Cell membrane</keyword>
<feature type="domain" description="ABC transmembrane type-1" evidence="8">
    <location>
        <begin position="85"/>
        <end position="276"/>
    </location>
</feature>
<name>A0ABQ2KQT0_9MICO</name>
<evidence type="ECO:0000256" key="5">
    <source>
        <dbReference type="ARBA" id="ARBA00022989"/>
    </source>
</evidence>
<evidence type="ECO:0000313" key="10">
    <source>
        <dbReference type="Proteomes" id="UP000626982"/>
    </source>
</evidence>
<evidence type="ECO:0000256" key="2">
    <source>
        <dbReference type="ARBA" id="ARBA00022448"/>
    </source>
</evidence>
<feature type="transmembrane region" description="Helical" evidence="7">
    <location>
        <begin position="153"/>
        <end position="176"/>
    </location>
</feature>
<keyword evidence="10" id="KW-1185">Reference proteome</keyword>
<evidence type="ECO:0000256" key="6">
    <source>
        <dbReference type="ARBA" id="ARBA00023136"/>
    </source>
</evidence>
<evidence type="ECO:0000259" key="8">
    <source>
        <dbReference type="PROSITE" id="PS50928"/>
    </source>
</evidence>
<evidence type="ECO:0000256" key="7">
    <source>
        <dbReference type="RuleBase" id="RU363032"/>
    </source>
</evidence>
<feature type="transmembrane region" description="Helical" evidence="7">
    <location>
        <begin position="251"/>
        <end position="276"/>
    </location>
</feature>
<sequence length="291" mass="32042">MAVTAPTLQRPRRQVAPAIRAKRALSFHGRISLPLALYTVFTIIPFYWVVLFAFREPSSNSWLPFPITFDNFVFVWNEVGYEFFFWNSVLVGVLTTVATLALALPSGYAMARYKFKGKRAFTLVLLCTQFIPGAMMLIPLFQIFNSLGLINNLLSLAIADTVFSLPLAIMFMTSFISKIPFELEEAAMIDGCSRFHAFRLAVLPVLGPAIIAVGSFSFIGAWNNFLFGLMFIQSQQRFTLPVGLSYTMGEFGVNFGVLAAGGIVAALPVIVIFAFIQKYLVQGLGAGAVKG</sequence>